<sequence length="363" mass="39394">MEQNQQRSPKPILWKIVLGAVVLAGVIIWIASVLNLEHVWQTLERVNYLLALASSVPVIASHWMRALRWRTMLRAVPDMPPVRLQDLFSAVMVGYTANNIIPRSGEVLRPYVLARRVGVSSALVLASVIAERMVDVLQLAVFLVLAVMFLPELTAQALPQWIVGEGLRSLAVGGLILVVVIVALGITSLGEQLAVSIVRLFKPAIAERIRVVFDSFRRGLRIMRHGGDALRILVESLAIWFLYALPLWIVLLAVPMSLPAGVHWTFWDACIILLVVAIGTTIAPTPGAIGVVHALVAEAMSRLYQVPLEEAFVFITIAHALNYISVMLVGGVCAAREGISVATVVRAPALSETAPTAMPGTNA</sequence>
<evidence type="ECO:0000256" key="3">
    <source>
        <dbReference type="ARBA" id="ARBA00022692"/>
    </source>
</evidence>
<gene>
    <name evidence="7" type="ORF">HGMM_F07E12C18</name>
</gene>
<reference evidence="7" key="1">
    <citation type="journal article" date="2005" name="Environ. Microbiol.">
        <title>Genetic and functional properties of uncultivated thermophilic crenarchaeotes from a subsurface gold mine as revealed by analysis of genome fragments.</title>
        <authorList>
            <person name="Nunoura T."/>
            <person name="Hirayama H."/>
            <person name="Takami H."/>
            <person name="Oida H."/>
            <person name="Nishi S."/>
            <person name="Shimamura S."/>
            <person name="Suzuki Y."/>
            <person name="Inagaki F."/>
            <person name="Takai K."/>
            <person name="Nealson K.H."/>
            <person name="Horikoshi K."/>
        </authorList>
    </citation>
    <scope>NUCLEOTIDE SEQUENCE</scope>
</reference>
<feature type="transmembrane region" description="Helical" evidence="6">
    <location>
        <begin position="266"/>
        <end position="291"/>
    </location>
</feature>
<evidence type="ECO:0000256" key="1">
    <source>
        <dbReference type="ARBA" id="ARBA00004651"/>
    </source>
</evidence>
<dbReference type="AlphaFoldDB" id="H5SBN5"/>
<evidence type="ECO:0000256" key="4">
    <source>
        <dbReference type="ARBA" id="ARBA00022989"/>
    </source>
</evidence>
<proteinExistence type="predicted"/>
<dbReference type="PANTHER" id="PTHR39087:SF2">
    <property type="entry name" value="UPF0104 MEMBRANE PROTEIN MJ1595"/>
    <property type="match status" value="1"/>
</dbReference>
<keyword evidence="2" id="KW-1003">Cell membrane</keyword>
<feature type="transmembrane region" description="Helical" evidence="6">
    <location>
        <begin position="12"/>
        <end position="34"/>
    </location>
</feature>
<feature type="transmembrane region" description="Helical" evidence="6">
    <location>
        <begin position="237"/>
        <end position="254"/>
    </location>
</feature>
<organism evidence="7">
    <name type="scientific">uncultured Bacteroidota bacterium</name>
    <dbReference type="NCBI Taxonomy" id="152509"/>
    <lineage>
        <taxon>Bacteria</taxon>
        <taxon>Pseudomonadati</taxon>
        <taxon>Bacteroidota</taxon>
        <taxon>environmental samples</taxon>
    </lineage>
</organism>
<keyword evidence="4 6" id="KW-1133">Transmembrane helix</keyword>
<evidence type="ECO:0000256" key="6">
    <source>
        <dbReference type="SAM" id="Phobius"/>
    </source>
</evidence>
<keyword evidence="3 6" id="KW-0812">Transmembrane</keyword>
<feature type="transmembrane region" description="Helical" evidence="6">
    <location>
        <begin position="170"/>
        <end position="190"/>
    </location>
</feature>
<accession>H5SBN5</accession>
<protein>
    <submittedName>
        <fullName evidence="7">Hypothetical conserved protein</fullName>
    </submittedName>
</protein>
<dbReference type="Pfam" id="PF03706">
    <property type="entry name" value="LPG_synthase_TM"/>
    <property type="match status" value="1"/>
</dbReference>
<evidence type="ECO:0000256" key="5">
    <source>
        <dbReference type="ARBA" id="ARBA00023136"/>
    </source>
</evidence>
<dbReference type="EMBL" id="AP011661">
    <property type="protein sequence ID" value="BAL53571.1"/>
    <property type="molecule type" value="Genomic_DNA"/>
</dbReference>
<evidence type="ECO:0000313" key="7">
    <source>
        <dbReference type="EMBL" id="BAL53571.1"/>
    </source>
</evidence>
<comment type="subcellular location">
    <subcellularLocation>
        <location evidence="1">Cell membrane</location>
        <topology evidence="1">Multi-pass membrane protein</topology>
    </subcellularLocation>
</comment>
<evidence type="ECO:0000256" key="2">
    <source>
        <dbReference type="ARBA" id="ARBA00022475"/>
    </source>
</evidence>
<reference evidence="7" key="2">
    <citation type="journal article" date="2012" name="PLoS ONE">
        <title>A Deeply Branching Thermophilic Bacterium with an Ancient Acetyl-CoA Pathway Dominates a Subsurface Ecosystem.</title>
        <authorList>
            <person name="Takami H."/>
            <person name="Noguchi H."/>
            <person name="Takaki Y."/>
            <person name="Uchiyama I."/>
            <person name="Toyoda A."/>
            <person name="Nishi S."/>
            <person name="Chee G.-J."/>
            <person name="Arai W."/>
            <person name="Nunoura T."/>
            <person name="Itoh T."/>
            <person name="Hattori M."/>
            <person name="Takai K."/>
        </authorList>
    </citation>
    <scope>NUCLEOTIDE SEQUENCE</scope>
</reference>
<dbReference type="GO" id="GO:0005886">
    <property type="term" value="C:plasma membrane"/>
    <property type="evidence" value="ECO:0007669"/>
    <property type="project" value="UniProtKB-SubCell"/>
</dbReference>
<dbReference type="InterPro" id="IPR022791">
    <property type="entry name" value="L-PG_synthase/AglD"/>
</dbReference>
<keyword evidence="5 6" id="KW-0472">Membrane</keyword>
<dbReference type="NCBIfam" id="TIGR00374">
    <property type="entry name" value="flippase-like domain"/>
    <property type="match status" value="1"/>
</dbReference>
<dbReference type="PANTHER" id="PTHR39087">
    <property type="entry name" value="UPF0104 MEMBRANE PROTEIN MJ1595"/>
    <property type="match status" value="1"/>
</dbReference>
<feature type="transmembrane region" description="Helical" evidence="6">
    <location>
        <begin position="136"/>
        <end position="158"/>
    </location>
</feature>
<name>H5SBN5_9BACT</name>
<feature type="transmembrane region" description="Helical" evidence="6">
    <location>
        <begin position="311"/>
        <end position="335"/>
    </location>
</feature>
<feature type="transmembrane region" description="Helical" evidence="6">
    <location>
        <begin position="46"/>
        <end position="64"/>
    </location>
</feature>